<evidence type="ECO:0000313" key="2">
    <source>
        <dbReference type="Proteomes" id="UP000190961"/>
    </source>
</evidence>
<evidence type="ECO:0000313" key="1">
    <source>
        <dbReference type="EMBL" id="SKC53119.1"/>
    </source>
</evidence>
<protein>
    <submittedName>
        <fullName evidence="1">Uncharacterized protein</fullName>
    </submittedName>
</protein>
<gene>
    <name evidence="1" type="ORF">SAMN05660236_1310</name>
</gene>
<dbReference type="STRING" id="688867.SAMN05660236_1310"/>
<accession>A0A1T5JP32</accession>
<name>A0A1T5JP32_9BACT</name>
<sequence length="92" mass="10874">MKSQRYNKILNLLPITVTRPLLMENEKLEFFKLDEIDRKVLLWLLAHVSQKSVVAWIDYIATEYRHGKSVTIDSDRLFAEMQDEILHKSGEI</sequence>
<keyword evidence="2" id="KW-1185">Reference proteome</keyword>
<proteinExistence type="predicted"/>
<reference evidence="1 2" key="1">
    <citation type="submission" date="2017-02" db="EMBL/GenBank/DDBJ databases">
        <authorList>
            <person name="Peterson S.W."/>
        </authorList>
    </citation>
    <scope>NUCLEOTIDE SEQUENCE [LARGE SCALE GENOMIC DNA]</scope>
    <source>
        <strain evidence="1 2">DSM 25262</strain>
    </source>
</reference>
<dbReference type="Proteomes" id="UP000190961">
    <property type="component" value="Unassembled WGS sequence"/>
</dbReference>
<dbReference type="EMBL" id="FUZU01000001">
    <property type="protein sequence ID" value="SKC53119.1"/>
    <property type="molecule type" value="Genomic_DNA"/>
</dbReference>
<organism evidence="1 2">
    <name type="scientific">Ohtaekwangia koreensis</name>
    <dbReference type="NCBI Taxonomy" id="688867"/>
    <lineage>
        <taxon>Bacteria</taxon>
        <taxon>Pseudomonadati</taxon>
        <taxon>Bacteroidota</taxon>
        <taxon>Cytophagia</taxon>
        <taxon>Cytophagales</taxon>
        <taxon>Fulvivirgaceae</taxon>
        <taxon>Ohtaekwangia</taxon>
    </lineage>
</organism>
<dbReference type="AlphaFoldDB" id="A0A1T5JP32"/>